<dbReference type="Proteomes" id="UP001142462">
    <property type="component" value="Unassembled WGS sequence"/>
</dbReference>
<keyword evidence="3" id="KW-1185">Reference proteome</keyword>
<reference evidence="2" key="2">
    <citation type="submission" date="2023-01" db="EMBL/GenBank/DDBJ databases">
        <authorList>
            <person name="Sun Q."/>
            <person name="Evtushenko L."/>
        </authorList>
    </citation>
    <scope>NUCLEOTIDE SEQUENCE</scope>
    <source>
        <strain evidence="2">VKM Ac-1020</strain>
    </source>
</reference>
<dbReference type="CDD" id="cd14494">
    <property type="entry name" value="PTP_DSP_cys"/>
    <property type="match status" value="1"/>
</dbReference>
<dbReference type="Gene3D" id="3.90.190.10">
    <property type="entry name" value="Protein tyrosine phosphatase superfamily"/>
    <property type="match status" value="1"/>
</dbReference>
<evidence type="ECO:0000259" key="1">
    <source>
        <dbReference type="Pfam" id="PF00102"/>
    </source>
</evidence>
<protein>
    <submittedName>
        <fullName evidence="2">Protein-tyrosine-phosphatase</fullName>
    </submittedName>
</protein>
<evidence type="ECO:0000313" key="3">
    <source>
        <dbReference type="Proteomes" id="UP001142462"/>
    </source>
</evidence>
<dbReference type="AlphaFoldDB" id="A0A9W6H2E6"/>
<accession>A0A9W6H2E6</accession>
<dbReference type="EMBL" id="BSEJ01000003">
    <property type="protein sequence ID" value="GLJ60739.1"/>
    <property type="molecule type" value="Genomic_DNA"/>
</dbReference>
<dbReference type="RefSeq" id="WP_271172457.1">
    <property type="nucleotide sequence ID" value="NZ_BSEJ01000003.1"/>
</dbReference>
<dbReference type="InterPro" id="IPR000242">
    <property type="entry name" value="PTP_cat"/>
</dbReference>
<name>A0A9W6H2E6_9MICO</name>
<dbReference type="InterPro" id="IPR029021">
    <property type="entry name" value="Prot-tyrosine_phosphatase-like"/>
</dbReference>
<sequence>MGNWSDVLGAVRLPDGRTVRGTGLRRPRGTAPDPEFAVYLLSRDPHVAAWPSRWVRWGDFRLPRHPEDALDALREAHRRAALHRVEIVCGGGVGRTGTAIAVLARMSGVPASEAVAWTRAHYHPRAVETPRQRAWVASVAVETSPGRRDRRTEH</sequence>
<dbReference type="Pfam" id="PF00102">
    <property type="entry name" value="Y_phosphatase"/>
    <property type="match status" value="1"/>
</dbReference>
<gene>
    <name evidence="2" type="ORF">GCM10017576_08680</name>
</gene>
<comment type="caution">
    <text evidence="2">The sequence shown here is derived from an EMBL/GenBank/DDBJ whole genome shotgun (WGS) entry which is preliminary data.</text>
</comment>
<reference evidence="2" key="1">
    <citation type="journal article" date="2014" name="Int. J. Syst. Evol. Microbiol.">
        <title>Complete genome sequence of Corynebacterium casei LMG S-19264T (=DSM 44701T), isolated from a smear-ripened cheese.</title>
        <authorList>
            <consortium name="US DOE Joint Genome Institute (JGI-PGF)"/>
            <person name="Walter F."/>
            <person name="Albersmeier A."/>
            <person name="Kalinowski J."/>
            <person name="Ruckert C."/>
        </authorList>
    </citation>
    <scope>NUCLEOTIDE SEQUENCE</scope>
    <source>
        <strain evidence="2">VKM Ac-1020</strain>
    </source>
</reference>
<dbReference type="SUPFAM" id="SSF52799">
    <property type="entry name" value="(Phosphotyrosine protein) phosphatases II"/>
    <property type="match status" value="1"/>
</dbReference>
<feature type="domain" description="Tyrosine-protein phosphatase" evidence="1">
    <location>
        <begin position="52"/>
        <end position="113"/>
    </location>
</feature>
<proteinExistence type="predicted"/>
<evidence type="ECO:0000313" key="2">
    <source>
        <dbReference type="EMBL" id="GLJ60739.1"/>
    </source>
</evidence>
<organism evidence="2 3">
    <name type="scientific">Microbacterium barkeri</name>
    <dbReference type="NCBI Taxonomy" id="33917"/>
    <lineage>
        <taxon>Bacteria</taxon>
        <taxon>Bacillati</taxon>
        <taxon>Actinomycetota</taxon>
        <taxon>Actinomycetes</taxon>
        <taxon>Micrococcales</taxon>
        <taxon>Microbacteriaceae</taxon>
        <taxon>Microbacterium</taxon>
    </lineage>
</organism>
<dbReference type="GO" id="GO:0004725">
    <property type="term" value="F:protein tyrosine phosphatase activity"/>
    <property type="evidence" value="ECO:0007669"/>
    <property type="project" value="InterPro"/>
</dbReference>